<evidence type="ECO:0000313" key="2">
    <source>
        <dbReference type="EMBL" id="ETO16796.1"/>
    </source>
</evidence>
<feature type="non-terminal residue" evidence="2">
    <location>
        <position position="1"/>
    </location>
</feature>
<feature type="region of interest" description="Disordered" evidence="1">
    <location>
        <begin position="1"/>
        <end position="31"/>
    </location>
</feature>
<organism evidence="2 3">
    <name type="scientific">Reticulomyxa filosa</name>
    <dbReference type="NCBI Taxonomy" id="46433"/>
    <lineage>
        <taxon>Eukaryota</taxon>
        <taxon>Sar</taxon>
        <taxon>Rhizaria</taxon>
        <taxon>Retaria</taxon>
        <taxon>Foraminifera</taxon>
        <taxon>Monothalamids</taxon>
        <taxon>Reticulomyxidae</taxon>
        <taxon>Reticulomyxa</taxon>
    </lineage>
</organism>
<protein>
    <submittedName>
        <fullName evidence="2">Uncharacterized protein</fullName>
    </submittedName>
</protein>
<accession>X6MT13</accession>
<keyword evidence="3" id="KW-1185">Reference proteome</keyword>
<comment type="caution">
    <text evidence="2">The sequence shown here is derived from an EMBL/GenBank/DDBJ whole genome shotgun (WGS) entry which is preliminary data.</text>
</comment>
<gene>
    <name evidence="2" type="ORF">RFI_20543</name>
</gene>
<dbReference type="EMBL" id="ASPP01017825">
    <property type="protein sequence ID" value="ETO16796.1"/>
    <property type="molecule type" value="Genomic_DNA"/>
</dbReference>
<proteinExistence type="predicted"/>
<dbReference type="Proteomes" id="UP000023152">
    <property type="component" value="Unassembled WGS sequence"/>
</dbReference>
<evidence type="ECO:0000313" key="3">
    <source>
        <dbReference type="Proteomes" id="UP000023152"/>
    </source>
</evidence>
<name>X6MT13_RETFI</name>
<dbReference type="AlphaFoldDB" id="X6MT13"/>
<sequence>KKKRKMKEKKKRNKYEKKRKKSMEKGKKINERKKKRRIRNYILILIIFHGLCILYELIGDDWIICQARLTINDFIDLNTLIIFIFLSEQFELICCLLFLQELEYSKSTDGVSGGLTIDIKISK</sequence>
<reference evidence="2 3" key="1">
    <citation type="journal article" date="2013" name="Curr. Biol.">
        <title>The Genome of the Foraminiferan Reticulomyxa filosa.</title>
        <authorList>
            <person name="Glockner G."/>
            <person name="Hulsmann N."/>
            <person name="Schleicher M."/>
            <person name="Noegel A.A."/>
            <person name="Eichinger L."/>
            <person name="Gallinger C."/>
            <person name="Pawlowski J."/>
            <person name="Sierra R."/>
            <person name="Euteneuer U."/>
            <person name="Pillet L."/>
            <person name="Moustafa A."/>
            <person name="Platzer M."/>
            <person name="Groth M."/>
            <person name="Szafranski K."/>
            <person name="Schliwa M."/>
        </authorList>
    </citation>
    <scope>NUCLEOTIDE SEQUENCE [LARGE SCALE GENOMIC DNA]</scope>
</reference>
<feature type="compositionally biased region" description="Basic residues" evidence="1">
    <location>
        <begin position="1"/>
        <end position="22"/>
    </location>
</feature>
<evidence type="ECO:0000256" key="1">
    <source>
        <dbReference type="SAM" id="MobiDB-lite"/>
    </source>
</evidence>